<reference evidence="1" key="1">
    <citation type="submission" date="2020-02" db="EMBL/GenBank/DDBJ databases">
        <authorList>
            <person name="Meier V. D."/>
        </authorList>
    </citation>
    <scope>NUCLEOTIDE SEQUENCE</scope>
    <source>
        <strain evidence="1">AVDCRST_MAG84</strain>
    </source>
</reference>
<evidence type="ECO:0000313" key="1">
    <source>
        <dbReference type="EMBL" id="CAA9365055.1"/>
    </source>
</evidence>
<name>A0A6J4MRA4_9CYAN</name>
<organism evidence="1">
    <name type="scientific">uncultured Microcoleus sp</name>
    <dbReference type="NCBI Taxonomy" id="259945"/>
    <lineage>
        <taxon>Bacteria</taxon>
        <taxon>Bacillati</taxon>
        <taxon>Cyanobacteriota</taxon>
        <taxon>Cyanophyceae</taxon>
        <taxon>Oscillatoriophycideae</taxon>
        <taxon>Oscillatoriales</taxon>
        <taxon>Microcoleaceae</taxon>
        <taxon>Microcoleus</taxon>
        <taxon>environmental samples</taxon>
    </lineage>
</organism>
<dbReference type="AlphaFoldDB" id="A0A6J4MRA4"/>
<gene>
    <name evidence="1" type="ORF">AVDCRST_MAG84-3742</name>
</gene>
<accession>A0A6J4MRA4</accession>
<protein>
    <submittedName>
        <fullName evidence="1">Uncharacterized protein</fullName>
    </submittedName>
</protein>
<dbReference type="EMBL" id="CADCTZ010000759">
    <property type="protein sequence ID" value="CAA9365055.1"/>
    <property type="molecule type" value="Genomic_DNA"/>
</dbReference>
<sequence>MKTFLEFHRTYLFASRTLIKLATDRITNNREYQISQAKLAIATANQKLEKLEAPISVFRSSFEPELPDVGELREELTTRGSDWWPPINFLKLHPLNARSGCCQRASQRIR</sequence>
<proteinExistence type="predicted"/>